<evidence type="ECO:0000313" key="3">
    <source>
        <dbReference type="Proteomes" id="UP000320176"/>
    </source>
</evidence>
<proteinExistence type="predicted"/>
<organism evidence="2 3">
    <name type="scientific">Stieleria varia</name>
    <dbReference type="NCBI Taxonomy" id="2528005"/>
    <lineage>
        <taxon>Bacteria</taxon>
        <taxon>Pseudomonadati</taxon>
        <taxon>Planctomycetota</taxon>
        <taxon>Planctomycetia</taxon>
        <taxon>Pirellulales</taxon>
        <taxon>Pirellulaceae</taxon>
        <taxon>Stieleria</taxon>
    </lineage>
</organism>
<dbReference type="EMBL" id="SJPN01000002">
    <property type="protein sequence ID" value="TWU06002.1"/>
    <property type="molecule type" value="Genomic_DNA"/>
</dbReference>
<evidence type="ECO:0000256" key="1">
    <source>
        <dbReference type="SAM" id="MobiDB-lite"/>
    </source>
</evidence>
<evidence type="ECO:0000313" key="2">
    <source>
        <dbReference type="EMBL" id="TWU06002.1"/>
    </source>
</evidence>
<dbReference type="AlphaFoldDB" id="A0A5C6B3A7"/>
<keyword evidence="3" id="KW-1185">Reference proteome</keyword>
<dbReference type="Proteomes" id="UP000320176">
    <property type="component" value="Unassembled WGS sequence"/>
</dbReference>
<protein>
    <submittedName>
        <fullName evidence="2">Uncharacterized protein</fullName>
    </submittedName>
</protein>
<name>A0A5C6B3A7_9BACT</name>
<reference evidence="2 3" key="1">
    <citation type="submission" date="2019-02" db="EMBL/GenBank/DDBJ databases">
        <title>Deep-cultivation of Planctomycetes and their phenomic and genomic characterization uncovers novel biology.</title>
        <authorList>
            <person name="Wiegand S."/>
            <person name="Jogler M."/>
            <person name="Boedeker C."/>
            <person name="Pinto D."/>
            <person name="Vollmers J."/>
            <person name="Rivas-Marin E."/>
            <person name="Kohn T."/>
            <person name="Peeters S.H."/>
            <person name="Heuer A."/>
            <person name="Rast P."/>
            <person name="Oberbeckmann S."/>
            <person name="Bunk B."/>
            <person name="Jeske O."/>
            <person name="Meyerdierks A."/>
            <person name="Storesund J.E."/>
            <person name="Kallscheuer N."/>
            <person name="Luecker S."/>
            <person name="Lage O.M."/>
            <person name="Pohl T."/>
            <person name="Merkel B.J."/>
            <person name="Hornburger P."/>
            <person name="Mueller R.-W."/>
            <person name="Bruemmer F."/>
            <person name="Labrenz M."/>
            <person name="Spormann A.M."/>
            <person name="Op Den Camp H."/>
            <person name="Overmann J."/>
            <person name="Amann R."/>
            <person name="Jetten M.S.M."/>
            <person name="Mascher T."/>
            <person name="Medema M.H."/>
            <person name="Devos D.P."/>
            <person name="Kaster A.-K."/>
            <person name="Ovreas L."/>
            <person name="Rohde M."/>
            <person name="Galperin M.Y."/>
            <person name="Jogler C."/>
        </authorList>
    </citation>
    <scope>NUCLEOTIDE SEQUENCE [LARGE SCALE GENOMIC DNA]</scope>
    <source>
        <strain evidence="2 3">Pla52n</strain>
    </source>
</reference>
<feature type="region of interest" description="Disordered" evidence="1">
    <location>
        <begin position="1"/>
        <end position="22"/>
    </location>
</feature>
<gene>
    <name evidence="2" type="ORF">Pla52n_17180</name>
</gene>
<sequence>MDAAFGEPDNTLFSEASPGWSSRCPGAGGHWTTSIANHDATAWATYPHEASPSRLSLFLPAFTMRLSPAILHFSVPPCENCNKPPSNC</sequence>
<comment type="caution">
    <text evidence="2">The sequence shown here is derived from an EMBL/GenBank/DDBJ whole genome shotgun (WGS) entry which is preliminary data.</text>
</comment>
<accession>A0A5C6B3A7</accession>